<dbReference type="OrthoDB" id="408631at2759"/>
<dbReference type="PANTHER" id="PTHR48081:SF8">
    <property type="entry name" value="ALPHA_BETA HYDROLASE FOLD-3 DOMAIN-CONTAINING PROTEIN-RELATED"/>
    <property type="match status" value="1"/>
</dbReference>
<evidence type="ECO:0000256" key="1">
    <source>
        <dbReference type="ARBA" id="ARBA00022801"/>
    </source>
</evidence>
<sequence>MAKQREYTASWLQVEKELGGRFVVHGTAQEQRAAFDGMAQATAAHLPPPSKNLEVIDHDISGLRLRTYRSTAAPEELLPIGIFAHGGGFLWGSLDSEDSFCRALAEQVKTVIVSVDYRLSPEHKAPAQLEDMLAGFQWAYDNASMIKGDRNRVYTMGGSAGGTLTLAVTRKTLLGQTPLPKNVVKGVVALIPLAIHYENVPTDYQSEYIAHTQNATGVPFIDAASVMDCVTMLGLTPDDKEYLVGNDPESHKLFPPTYIATCEFDPLRDDGKILATMLEKAGIPVNHKNYDGLPHAFWFLPMLPETQGFIKDTAGALEWVIGQMK</sequence>
<organism evidence="3 4">
    <name type="scientific">Paraphoma chrysanthemicola</name>
    <dbReference type="NCBI Taxonomy" id="798071"/>
    <lineage>
        <taxon>Eukaryota</taxon>
        <taxon>Fungi</taxon>
        <taxon>Dikarya</taxon>
        <taxon>Ascomycota</taxon>
        <taxon>Pezizomycotina</taxon>
        <taxon>Dothideomycetes</taxon>
        <taxon>Pleosporomycetidae</taxon>
        <taxon>Pleosporales</taxon>
        <taxon>Pleosporineae</taxon>
        <taxon>Phaeosphaeriaceae</taxon>
        <taxon>Paraphoma</taxon>
    </lineage>
</organism>
<evidence type="ECO:0000259" key="2">
    <source>
        <dbReference type="Pfam" id="PF07859"/>
    </source>
</evidence>
<reference evidence="3" key="1">
    <citation type="journal article" date="2021" name="Nat. Commun.">
        <title>Genetic determinants of endophytism in the Arabidopsis root mycobiome.</title>
        <authorList>
            <person name="Mesny F."/>
            <person name="Miyauchi S."/>
            <person name="Thiergart T."/>
            <person name="Pickel B."/>
            <person name="Atanasova L."/>
            <person name="Karlsson M."/>
            <person name="Huettel B."/>
            <person name="Barry K.W."/>
            <person name="Haridas S."/>
            <person name="Chen C."/>
            <person name="Bauer D."/>
            <person name="Andreopoulos W."/>
            <person name="Pangilinan J."/>
            <person name="LaButti K."/>
            <person name="Riley R."/>
            <person name="Lipzen A."/>
            <person name="Clum A."/>
            <person name="Drula E."/>
            <person name="Henrissat B."/>
            <person name="Kohler A."/>
            <person name="Grigoriev I.V."/>
            <person name="Martin F.M."/>
            <person name="Hacquard S."/>
        </authorList>
    </citation>
    <scope>NUCLEOTIDE SEQUENCE</scope>
    <source>
        <strain evidence="3">MPI-SDFR-AT-0120</strain>
    </source>
</reference>
<evidence type="ECO:0000313" key="4">
    <source>
        <dbReference type="Proteomes" id="UP000813461"/>
    </source>
</evidence>
<dbReference type="Proteomes" id="UP000813461">
    <property type="component" value="Unassembled WGS sequence"/>
</dbReference>
<dbReference type="AlphaFoldDB" id="A0A8K0QYU5"/>
<dbReference type="InterPro" id="IPR050300">
    <property type="entry name" value="GDXG_lipolytic_enzyme"/>
</dbReference>
<dbReference type="Pfam" id="PF07859">
    <property type="entry name" value="Abhydrolase_3"/>
    <property type="match status" value="1"/>
</dbReference>
<dbReference type="InterPro" id="IPR029058">
    <property type="entry name" value="AB_hydrolase_fold"/>
</dbReference>
<keyword evidence="1 3" id="KW-0378">Hydrolase</keyword>
<feature type="domain" description="Alpha/beta hydrolase fold-3" evidence="2">
    <location>
        <begin position="82"/>
        <end position="298"/>
    </location>
</feature>
<dbReference type="SUPFAM" id="SSF53474">
    <property type="entry name" value="alpha/beta-Hydrolases"/>
    <property type="match status" value="1"/>
</dbReference>
<dbReference type="PANTHER" id="PTHR48081">
    <property type="entry name" value="AB HYDROLASE SUPERFAMILY PROTEIN C4A8.06C"/>
    <property type="match status" value="1"/>
</dbReference>
<dbReference type="GO" id="GO:0016787">
    <property type="term" value="F:hydrolase activity"/>
    <property type="evidence" value="ECO:0007669"/>
    <property type="project" value="UniProtKB-KW"/>
</dbReference>
<name>A0A8K0QYU5_9PLEO</name>
<comment type="caution">
    <text evidence="3">The sequence shown here is derived from an EMBL/GenBank/DDBJ whole genome shotgun (WGS) entry which is preliminary data.</text>
</comment>
<gene>
    <name evidence="3" type="ORF">FB567DRAFT_148625</name>
</gene>
<keyword evidence="4" id="KW-1185">Reference proteome</keyword>
<accession>A0A8K0QYU5</accession>
<dbReference type="EMBL" id="JAGMVJ010000018">
    <property type="protein sequence ID" value="KAH7077361.1"/>
    <property type="molecule type" value="Genomic_DNA"/>
</dbReference>
<evidence type="ECO:0000313" key="3">
    <source>
        <dbReference type="EMBL" id="KAH7077361.1"/>
    </source>
</evidence>
<dbReference type="Gene3D" id="3.40.50.1820">
    <property type="entry name" value="alpha/beta hydrolase"/>
    <property type="match status" value="1"/>
</dbReference>
<dbReference type="InterPro" id="IPR013094">
    <property type="entry name" value="AB_hydrolase_3"/>
</dbReference>
<proteinExistence type="predicted"/>
<protein>
    <submittedName>
        <fullName evidence="3">Alpha/Beta hydrolase protein</fullName>
    </submittedName>
</protein>